<comment type="caution">
    <text evidence="1">The sequence shown here is derived from an EMBL/GenBank/DDBJ whole genome shotgun (WGS) entry which is preliminary data.</text>
</comment>
<dbReference type="AlphaFoldDB" id="A0A5B7ET84"/>
<proteinExistence type="predicted"/>
<gene>
    <name evidence="1" type="ORF">E2C01_029895</name>
</gene>
<keyword evidence="2" id="KW-1185">Reference proteome</keyword>
<protein>
    <submittedName>
        <fullName evidence="1">Uncharacterized protein</fullName>
    </submittedName>
</protein>
<accession>A0A5B7ET84</accession>
<sequence>MSLNKRTLLSVVHPVPRIHLTVTKTVSPQATLTLPSRLNTRDNFILFRSEENYKNTNFTGSELTDALHGWALLSVLPSCTPRSRPPAGHDRETHQAKVSDTGKRVWCGVVRVRVSHNSSPANVS</sequence>
<name>A0A5B7ET84_PORTR</name>
<dbReference type="EMBL" id="VSRR010003518">
    <property type="protein sequence ID" value="MPC36437.1"/>
    <property type="molecule type" value="Genomic_DNA"/>
</dbReference>
<evidence type="ECO:0000313" key="2">
    <source>
        <dbReference type="Proteomes" id="UP000324222"/>
    </source>
</evidence>
<dbReference type="Proteomes" id="UP000324222">
    <property type="component" value="Unassembled WGS sequence"/>
</dbReference>
<organism evidence="1 2">
    <name type="scientific">Portunus trituberculatus</name>
    <name type="common">Swimming crab</name>
    <name type="synonym">Neptunus trituberculatus</name>
    <dbReference type="NCBI Taxonomy" id="210409"/>
    <lineage>
        <taxon>Eukaryota</taxon>
        <taxon>Metazoa</taxon>
        <taxon>Ecdysozoa</taxon>
        <taxon>Arthropoda</taxon>
        <taxon>Crustacea</taxon>
        <taxon>Multicrustacea</taxon>
        <taxon>Malacostraca</taxon>
        <taxon>Eumalacostraca</taxon>
        <taxon>Eucarida</taxon>
        <taxon>Decapoda</taxon>
        <taxon>Pleocyemata</taxon>
        <taxon>Brachyura</taxon>
        <taxon>Eubrachyura</taxon>
        <taxon>Portunoidea</taxon>
        <taxon>Portunidae</taxon>
        <taxon>Portuninae</taxon>
        <taxon>Portunus</taxon>
    </lineage>
</organism>
<reference evidence="1 2" key="1">
    <citation type="submission" date="2019-05" db="EMBL/GenBank/DDBJ databases">
        <title>Another draft genome of Portunus trituberculatus and its Hox gene families provides insights of decapod evolution.</title>
        <authorList>
            <person name="Jeong J.-H."/>
            <person name="Song I."/>
            <person name="Kim S."/>
            <person name="Choi T."/>
            <person name="Kim D."/>
            <person name="Ryu S."/>
            <person name="Kim W."/>
        </authorList>
    </citation>
    <scope>NUCLEOTIDE SEQUENCE [LARGE SCALE GENOMIC DNA]</scope>
    <source>
        <tissue evidence="1">Muscle</tissue>
    </source>
</reference>
<evidence type="ECO:0000313" key="1">
    <source>
        <dbReference type="EMBL" id="MPC36437.1"/>
    </source>
</evidence>